<evidence type="ECO:0000256" key="1">
    <source>
        <dbReference type="SAM" id="MobiDB-lite"/>
    </source>
</evidence>
<dbReference type="Proteomes" id="UP000308199">
    <property type="component" value="Unassembled WGS sequence"/>
</dbReference>
<evidence type="ECO:0000313" key="3">
    <source>
        <dbReference type="Proteomes" id="UP000308199"/>
    </source>
</evidence>
<proteinExistence type="predicted"/>
<keyword evidence="3" id="KW-1185">Reference proteome</keyword>
<organism evidence="2 3">
    <name type="scientific">Phellinidium pouzarii</name>
    <dbReference type="NCBI Taxonomy" id="167371"/>
    <lineage>
        <taxon>Eukaryota</taxon>
        <taxon>Fungi</taxon>
        <taxon>Dikarya</taxon>
        <taxon>Basidiomycota</taxon>
        <taxon>Agaricomycotina</taxon>
        <taxon>Agaricomycetes</taxon>
        <taxon>Hymenochaetales</taxon>
        <taxon>Hymenochaetaceae</taxon>
        <taxon>Phellinidium</taxon>
    </lineage>
</organism>
<sequence length="85" mass="8837">MLRAYSKELYVYTLDLLNAVRIDNAQKGAGGKAYLLKRTISDIGVPLKGQVQGAKGTSNAHTSNGKSNGKSSKEALATAGVDAPS</sequence>
<feature type="region of interest" description="Disordered" evidence="1">
    <location>
        <begin position="51"/>
        <end position="85"/>
    </location>
</feature>
<accession>A0A4S4KFI4</accession>
<reference evidence="2 3" key="1">
    <citation type="submission" date="2019-02" db="EMBL/GenBank/DDBJ databases">
        <title>Genome sequencing of the rare red list fungi Phellinidium pouzarii.</title>
        <authorList>
            <person name="Buettner E."/>
            <person name="Kellner H."/>
        </authorList>
    </citation>
    <scope>NUCLEOTIDE SEQUENCE [LARGE SCALE GENOMIC DNA]</scope>
    <source>
        <strain evidence="2 3">DSM 108285</strain>
    </source>
</reference>
<evidence type="ECO:0000313" key="2">
    <source>
        <dbReference type="EMBL" id="THG96954.1"/>
    </source>
</evidence>
<comment type="caution">
    <text evidence="2">The sequence shown here is derived from an EMBL/GenBank/DDBJ whole genome shotgun (WGS) entry which is preliminary data.</text>
</comment>
<gene>
    <name evidence="2" type="ORF">EW145_g7689</name>
</gene>
<dbReference type="EMBL" id="SGPK01000835">
    <property type="protein sequence ID" value="THG96954.1"/>
    <property type="molecule type" value="Genomic_DNA"/>
</dbReference>
<dbReference type="AlphaFoldDB" id="A0A4S4KFI4"/>
<protein>
    <submittedName>
        <fullName evidence="2">Uncharacterized protein</fullName>
    </submittedName>
</protein>
<dbReference type="OrthoDB" id="3256913at2759"/>
<name>A0A4S4KFI4_9AGAM</name>